<evidence type="ECO:0000256" key="1">
    <source>
        <dbReference type="SAM" id="SignalP"/>
    </source>
</evidence>
<keyword evidence="1" id="KW-0732">Signal</keyword>
<reference evidence="2" key="1">
    <citation type="submission" date="2023-03" db="EMBL/GenBank/DDBJ databases">
        <title>Selenobaculum gbiensis gen. nov. sp. nov., a new bacterium isolated from the gut microbiota of IBD patient.</title>
        <authorList>
            <person name="Yeo S."/>
            <person name="Park H."/>
            <person name="Huh C.S."/>
        </authorList>
    </citation>
    <scope>NUCLEOTIDE SEQUENCE</scope>
    <source>
        <strain evidence="2">ICN-92133</strain>
    </source>
</reference>
<evidence type="ECO:0000313" key="3">
    <source>
        <dbReference type="Proteomes" id="UP001243623"/>
    </source>
</evidence>
<dbReference type="GO" id="GO:0015562">
    <property type="term" value="F:efflux transmembrane transporter activity"/>
    <property type="evidence" value="ECO:0007669"/>
    <property type="project" value="InterPro"/>
</dbReference>
<dbReference type="KEGG" id="sgbi:P3F81_11170"/>
<evidence type="ECO:0000313" key="2">
    <source>
        <dbReference type="EMBL" id="WIW70435.1"/>
    </source>
</evidence>
<name>A0A9Y2AF39_9FIRM</name>
<organism evidence="2 3">
    <name type="scientific">Selenobaculum gibii</name>
    <dbReference type="NCBI Taxonomy" id="3054208"/>
    <lineage>
        <taxon>Bacteria</taxon>
        <taxon>Bacillati</taxon>
        <taxon>Bacillota</taxon>
        <taxon>Negativicutes</taxon>
        <taxon>Selenomonadales</taxon>
        <taxon>Selenomonadaceae</taxon>
        <taxon>Selenobaculum</taxon>
    </lineage>
</organism>
<accession>A0A9Y2AF39</accession>
<dbReference type="RefSeq" id="WP_309320405.1">
    <property type="nucleotide sequence ID" value="NZ_CP120678.1"/>
</dbReference>
<proteinExistence type="predicted"/>
<gene>
    <name evidence="2" type="ORF">P3F81_11170</name>
</gene>
<dbReference type="Gene3D" id="1.20.1600.10">
    <property type="entry name" value="Outer membrane efflux proteins (OEP)"/>
    <property type="match status" value="1"/>
</dbReference>
<feature type="signal peptide" evidence="1">
    <location>
        <begin position="1"/>
        <end position="27"/>
    </location>
</feature>
<feature type="chain" id="PRO_5040940199" evidence="1">
    <location>
        <begin position="28"/>
        <end position="750"/>
    </location>
</feature>
<dbReference type="SUPFAM" id="SSF56954">
    <property type="entry name" value="Outer membrane efflux proteins (OEP)"/>
    <property type="match status" value="1"/>
</dbReference>
<protein>
    <submittedName>
        <fullName evidence="2">TolC family protein</fullName>
    </submittedName>
</protein>
<keyword evidence="3" id="KW-1185">Reference proteome</keyword>
<sequence length="750" mass="85873">MKVYSLRRCFIFFCSLFIFSLNISVKAASLPNLEELESYINNSPEVLSAEMNYLRNESLLRAEEARNGTKYFLGANYGYHHEPLFETSPNKNTYQKLNLNGGVVFPLLGSKNKERIREIQAEIDLVDTKLQKENAKVSQLTDLRKAYVILWAAQEKIALAEKFLATEKTVQAVLQDRQKSGLLLPADELELLAVYADARRDIAFSRLMNVRALQVINLVTGQEWSVEGKVISPLLPALDVTTIEVQKYPEVRYQKELIDKYQELVEKSGENNQDVDLTVGFQSSKDFPGDTGNGAYAALTWRGSLEGLKAKENYDAKAANYELEKAKEEARLNYLKLVGKIEEAVENVNYLQTNVEAKKAHLLVAAEDIRERLLRHQFLPGDTFERLQQAKSQYYRLAMEVIDEEASLLEAAIDVLEYTYPSGNEEKERTFLIGENEFLRNSLFSKSWENTETLFPFGDKDLNTKEMMPLSVDVVQSIEKNTENPQTTKKNIVINQMERKIPWGVYIWNADALLNEKQRAQTLQDLINAGFSDVLLSFTGEQIRYIVSEKGQAELESLLDEAKKSRLKVSLLLGDPNWSKHENKAELIHAIQQLERFDFVGVHLDIEPDSLSEARENRIDLFNQLIDNLHDIKKITKKPLSISIHPRYLEGELGEIAKERLPQIELEKVVVMLYSSKTDQTLNRMKEIIENQPNLNIALAQSVEHSISSEESYAYHTQQDFFQAMQSLENGLAVDEIFIQAWEDYKEDVK</sequence>
<dbReference type="EMBL" id="CP120678">
    <property type="protein sequence ID" value="WIW70435.1"/>
    <property type="molecule type" value="Genomic_DNA"/>
</dbReference>
<dbReference type="Proteomes" id="UP001243623">
    <property type="component" value="Chromosome"/>
</dbReference>
<dbReference type="AlphaFoldDB" id="A0A9Y2AF39"/>